<dbReference type="EMBL" id="FRBI01000044">
    <property type="protein sequence ID" value="SHN35676.1"/>
    <property type="molecule type" value="Genomic_DNA"/>
</dbReference>
<keyword evidence="3" id="KW-1185">Reference proteome</keyword>
<proteinExistence type="predicted"/>
<protein>
    <submittedName>
        <fullName evidence="2">Uncharacterized protein</fullName>
    </submittedName>
</protein>
<gene>
    <name evidence="2" type="ORF">SAMN05216499_14410</name>
</gene>
<name>A0A1M7QV34_9ACTN</name>
<reference evidence="2 3" key="1">
    <citation type="submission" date="2016-11" db="EMBL/GenBank/DDBJ databases">
        <authorList>
            <person name="Jaros S."/>
            <person name="Januszkiewicz K."/>
            <person name="Wedrychowicz H."/>
        </authorList>
    </citation>
    <scope>NUCLEOTIDE SEQUENCE [LARGE SCALE GENOMIC DNA]</scope>
    <source>
        <strain evidence="2 3">CGMCC 4.2025</strain>
    </source>
</reference>
<dbReference type="AlphaFoldDB" id="A0A1M7QV34"/>
<dbReference type="STRING" id="310782.SAMN05216499_14410"/>
<dbReference type="Proteomes" id="UP000184111">
    <property type="component" value="Unassembled WGS sequence"/>
</dbReference>
<evidence type="ECO:0000313" key="3">
    <source>
        <dbReference type="Proteomes" id="UP000184111"/>
    </source>
</evidence>
<feature type="region of interest" description="Disordered" evidence="1">
    <location>
        <begin position="401"/>
        <end position="420"/>
    </location>
</feature>
<evidence type="ECO:0000256" key="1">
    <source>
        <dbReference type="SAM" id="MobiDB-lite"/>
    </source>
</evidence>
<organism evidence="2 3">
    <name type="scientific">Actinacidiphila paucisporea</name>
    <dbReference type="NCBI Taxonomy" id="310782"/>
    <lineage>
        <taxon>Bacteria</taxon>
        <taxon>Bacillati</taxon>
        <taxon>Actinomycetota</taxon>
        <taxon>Actinomycetes</taxon>
        <taxon>Kitasatosporales</taxon>
        <taxon>Streptomycetaceae</taxon>
        <taxon>Actinacidiphila</taxon>
    </lineage>
</organism>
<accession>A0A1M7QV34</accession>
<sequence>MPATPWAVLLCKSSDDGSEPYPRRRYEEMFTSAGAGKYNMVDYFREMSHGSLDLSGSAVFGWLPLGKRKSDYQGSGGNQKGRSDLIAWARAAAVANGIDLTPYFSVLVVTNWPSDLFGGADGAVCGGDSFPPSLLGQEMGHRYGLIHSRIEGSTQPYMDPWDVMSAANTYMAPHPYYTERDRRGSLLFTIGPGLNAANMWGRGWGDQSRVWAPEEDVYRYTVQLRPLHRHDLPGYLMALAGGYFVEFRVPEAWDAAIGQPVVLVHALQDGISYLQSGVSGSQGLTVGDAFRLGDPADKLGHLIEVEVTDIDLAGHVATIGVTVQRDRHPKAGPAVVLDGVSEDAGGWVIVGGKVKKVPPWSPLKQILQSVVSIEESNEAHSGATRDLIRREALQRISEQASGQLEQMRMFHSPSGPLNGR</sequence>
<evidence type="ECO:0000313" key="2">
    <source>
        <dbReference type="EMBL" id="SHN35676.1"/>
    </source>
</evidence>